<evidence type="ECO:0000256" key="6">
    <source>
        <dbReference type="ARBA" id="ARBA00022868"/>
    </source>
</evidence>
<accession>A0A8J2JLW3</accession>
<evidence type="ECO:0000256" key="4">
    <source>
        <dbReference type="ARBA" id="ARBA00022475"/>
    </source>
</evidence>
<dbReference type="GO" id="GO:0034220">
    <property type="term" value="P:monoatomic ion transmembrane transport"/>
    <property type="evidence" value="ECO:0007669"/>
    <property type="project" value="UniProtKB-KW"/>
</dbReference>
<keyword evidence="5 12" id="KW-0812">Transmembrane</keyword>
<dbReference type="GO" id="GO:0005243">
    <property type="term" value="F:gap junction channel activity"/>
    <property type="evidence" value="ECO:0007669"/>
    <property type="project" value="TreeGrafter"/>
</dbReference>
<sequence>MIHEFIILANFFKHREVKIDNAVFTLHYRVTSSLLFGSCVIIPLLMQYLSAITCIYSSKDIDEDFLNNYCWIKGTFTVKKCAAYGRDSAPYYGIQQNLPSDEIFHHTVYIWFPFILFVHGAFFYLPRYLWKSLEDGHVKQLVSELRGEDNKIDEGAKDERKKGLVNYLHRNMGYYNLYFASYCLCEGLNLINVLAQIFIAERIYHFNEFGVEMVRYLSRPSLTDVSGLNNVTEYNLGSKQEWIYNKFSKVERTCYDDVHPMLKFFPTITTCKFEHFGPTGQRVHVDGLCMLPVNLFMQMFFSFLWFWFFFVSLVTALNVVYRFVTIISPRIRLALLKSRLALVDDKDLERILRKFRAGDWFILYQLTKNLNSVICKDVVEDLASKISRAD</sequence>
<keyword evidence="7" id="KW-0965">Cell junction</keyword>
<evidence type="ECO:0000256" key="12">
    <source>
        <dbReference type="RuleBase" id="RU010713"/>
    </source>
</evidence>
<comment type="caution">
    <text evidence="13">The sequence shown here is derived from an EMBL/GenBank/DDBJ whole genome shotgun (WGS) entry which is preliminary data.</text>
</comment>
<feature type="transmembrane region" description="Helical" evidence="12">
    <location>
        <begin position="177"/>
        <end position="199"/>
    </location>
</feature>
<evidence type="ECO:0000313" key="14">
    <source>
        <dbReference type="Proteomes" id="UP000708208"/>
    </source>
</evidence>
<dbReference type="PANTHER" id="PTHR11893:SF36">
    <property type="entry name" value="INNEXIN-5"/>
    <property type="match status" value="1"/>
</dbReference>
<evidence type="ECO:0000256" key="2">
    <source>
        <dbReference type="ARBA" id="ARBA00004651"/>
    </source>
</evidence>
<dbReference type="Pfam" id="PF00876">
    <property type="entry name" value="Innexin"/>
    <property type="match status" value="1"/>
</dbReference>
<dbReference type="Proteomes" id="UP000708208">
    <property type="component" value="Unassembled WGS sequence"/>
</dbReference>
<keyword evidence="9 12" id="KW-0406">Ion transport</keyword>
<dbReference type="GO" id="GO:0005921">
    <property type="term" value="C:gap junction"/>
    <property type="evidence" value="ECO:0007669"/>
    <property type="project" value="UniProtKB-SubCell"/>
</dbReference>
<keyword evidence="3 12" id="KW-0813">Transport</keyword>
<keyword evidence="6" id="KW-0303">Gap junction</keyword>
<evidence type="ECO:0000256" key="1">
    <source>
        <dbReference type="ARBA" id="ARBA00004610"/>
    </source>
</evidence>
<comment type="subcellular location">
    <subcellularLocation>
        <location evidence="1">Cell junction</location>
        <location evidence="1">Gap junction</location>
    </subcellularLocation>
    <subcellularLocation>
        <location evidence="2 12">Cell membrane</location>
        <topology evidence="2 12">Multi-pass membrane protein</topology>
    </subcellularLocation>
</comment>
<dbReference type="InterPro" id="IPR000990">
    <property type="entry name" value="Innexin"/>
</dbReference>
<evidence type="ECO:0000256" key="3">
    <source>
        <dbReference type="ARBA" id="ARBA00022448"/>
    </source>
</evidence>
<feature type="transmembrane region" description="Helical" evidence="12">
    <location>
        <begin position="108"/>
        <end position="125"/>
    </location>
</feature>
<comment type="similarity">
    <text evidence="12">Belongs to the pannexin family.</text>
</comment>
<keyword evidence="4" id="KW-1003">Cell membrane</keyword>
<keyword evidence="14" id="KW-1185">Reference proteome</keyword>
<comment type="function">
    <text evidence="12">Structural component of the gap junctions.</text>
</comment>
<organism evidence="13 14">
    <name type="scientific">Allacma fusca</name>
    <dbReference type="NCBI Taxonomy" id="39272"/>
    <lineage>
        <taxon>Eukaryota</taxon>
        <taxon>Metazoa</taxon>
        <taxon>Ecdysozoa</taxon>
        <taxon>Arthropoda</taxon>
        <taxon>Hexapoda</taxon>
        <taxon>Collembola</taxon>
        <taxon>Symphypleona</taxon>
        <taxon>Sminthuridae</taxon>
        <taxon>Allacma</taxon>
    </lineage>
</organism>
<gene>
    <name evidence="12" type="primary">inx</name>
    <name evidence="13" type="ORF">AFUS01_LOCUS12012</name>
</gene>
<dbReference type="GO" id="GO:0005886">
    <property type="term" value="C:plasma membrane"/>
    <property type="evidence" value="ECO:0007669"/>
    <property type="project" value="UniProtKB-SubCell"/>
</dbReference>
<reference evidence="13" key="1">
    <citation type="submission" date="2021-06" db="EMBL/GenBank/DDBJ databases">
        <authorList>
            <person name="Hodson N. C."/>
            <person name="Mongue J. A."/>
            <person name="Jaron S. K."/>
        </authorList>
    </citation>
    <scope>NUCLEOTIDE SEQUENCE</scope>
</reference>
<evidence type="ECO:0000256" key="10">
    <source>
        <dbReference type="ARBA" id="ARBA00023136"/>
    </source>
</evidence>
<feature type="transmembrane region" description="Helical" evidence="12">
    <location>
        <begin position="34"/>
        <end position="58"/>
    </location>
</feature>
<keyword evidence="10 12" id="KW-0472">Membrane</keyword>
<evidence type="ECO:0000256" key="11">
    <source>
        <dbReference type="ARBA" id="ARBA00023303"/>
    </source>
</evidence>
<evidence type="ECO:0000256" key="8">
    <source>
        <dbReference type="ARBA" id="ARBA00022989"/>
    </source>
</evidence>
<evidence type="ECO:0000256" key="5">
    <source>
        <dbReference type="ARBA" id="ARBA00022692"/>
    </source>
</evidence>
<dbReference type="PROSITE" id="PS51013">
    <property type="entry name" value="PANNEXIN"/>
    <property type="match status" value="1"/>
</dbReference>
<evidence type="ECO:0000256" key="9">
    <source>
        <dbReference type="ARBA" id="ARBA00023065"/>
    </source>
</evidence>
<dbReference type="OrthoDB" id="5867527at2759"/>
<name>A0A8J2JLW3_9HEXA</name>
<protein>
    <recommendedName>
        <fullName evidence="12">Innexin</fullName>
    </recommendedName>
</protein>
<feature type="transmembrane region" description="Helical" evidence="12">
    <location>
        <begin position="300"/>
        <end position="324"/>
    </location>
</feature>
<proteinExistence type="inferred from homology"/>
<dbReference type="AlphaFoldDB" id="A0A8J2JLW3"/>
<dbReference type="EMBL" id="CAJVCH010093478">
    <property type="protein sequence ID" value="CAG7722902.1"/>
    <property type="molecule type" value="Genomic_DNA"/>
</dbReference>
<keyword evidence="11 12" id="KW-0407">Ion channel</keyword>
<evidence type="ECO:0000313" key="13">
    <source>
        <dbReference type="EMBL" id="CAG7722902.1"/>
    </source>
</evidence>
<dbReference type="PANTHER" id="PTHR11893">
    <property type="entry name" value="INNEXIN"/>
    <property type="match status" value="1"/>
</dbReference>
<evidence type="ECO:0000256" key="7">
    <source>
        <dbReference type="ARBA" id="ARBA00022949"/>
    </source>
</evidence>
<keyword evidence="8 12" id="KW-1133">Transmembrane helix</keyword>